<keyword evidence="15" id="KW-0735">Signal-anchor</keyword>
<evidence type="ECO:0000259" key="26">
    <source>
        <dbReference type="Pfam" id="PF00912"/>
    </source>
</evidence>
<evidence type="ECO:0000256" key="21">
    <source>
        <dbReference type="ARBA" id="ARBA00023316"/>
    </source>
</evidence>
<dbReference type="GO" id="GO:0071555">
    <property type="term" value="P:cell wall organization"/>
    <property type="evidence" value="ECO:0007669"/>
    <property type="project" value="UniProtKB-KW"/>
</dbReference>
<dbReference type="GO" id="GO:0008955">
    <property type="term" value="F:peptidoglycan glycosyltransferase activity"/>
    <property type="evidence" value="ECO:0007669"/>
    <property type="project" value="UniProtKB-EC"/>
</dbReference>
<evidence type="ECO:0000256" key="4">
    <source>
        <dbReference type="ARBA" id="ARBA00007090"/>
    </source>
</evidence>
<evidence type="ECO:0000256" key="5">
    <source>
        <dbReference type="ARBA" id="ARBA00007739"/>
    </source>
</evidence>
<keyword evidence="28" id="KW-1185">Reference proteome</keyword>
<dbReference type="GO" id="GO:0006508">
    <property type="term" value="P:proteolysis"/>
    <property type="evidence" value="ECO:0007669"/>
    <property type="project" value="UniProtKB-KW"/>
</dbReference>
<evidence type="ECO:0000256" key="8">
    <source>
        <dbReference type="ARBA" id="ARBA00022645"/>
    </source>
</evidence>
<dbReference type="GO" id="GO:0008360">
    <property type="term" value="P:regulation of cell shape"/>
    <property type="evidence" value="ECO:0007669"/>
    <property type="project" value="UniProtKB-KW"/>
</dbReference>
<evidence type="ECO:0000256" key="18">
    <source>
        <dbReference type="ARBA" id="ARBA00023136"/>
    </source>
</evidence>
<keyword evidence="10" id="KW-0328">Glycosyltransferase</keyword>
<dbReference type="FunFam" id="1.10.3810.10:FF:000001">
    <property type="entry name" value="Penicillin-binding protein 1A"/>
    <property type="match status" value="1"/>
</dbReference>
<dbReference type="Proteomes" id="UP000284277">
    <property type="component" value="Unassembled WGS sequence"/>
</dbReference>
<gene>
    <name evidence="27" type="ORF">BET01_15295</name>
</gene>
<evidence type="ECO:0000256" key="17">
    <source>
        <dbReference type="ARBA" id="ARBA00022989"/>
    </source>
</evidence>
<keyword evidence="13" id="KW-0378">Hydrolase</keyword>
<comment type="function">
    <text evidence="1">Cell wall formation. Synthesis of cross-linked peptidoglycan from the lipid intermediates. The enzyme has a penicillin-insensitive transglycosylase N-terminal domain (formation of linear glycan strands) and a penicillin-sensitive transpeptidase C-terminal domain (cross-linking of the peptide subunits).</text>
</comment>
<dbReference type="GO" id="GO:0009252">
    <property type="term" value="P:peptidoglycan biosynthetic process"/>
    <property type="evidence" value="ECO:0007669"/>
    <property type="project" value="UniProtKB-UniPathway"/>
</dbReference>
<evidence type="ECO:0000256" key="11">
    <source>
        <dbReference type="ARBA" id="ARBA00022679"/>
    </source>
</evidence>
<accession>A0A419T7M5</accession>
<dbReference type="PANTHER" id="PTHR32282:SF33">
    <property type="entry name" value="PEPTIDOGLYCAN GLYCOSYLTRANSFERASE"/>
    <property type="match status" value="1"/>
</dbReference>
<evidence type="ECO:0000313" key="28">
    <source>
        <dbReference type="Proteomes" id="UP000284277"/>
    </source>
</evidence>
<evidence type="ECO:0000256" key="12">
    <source>
        <dbReference type="ARBA" id="ARBA00022692"/>
    </source>
</evidence>
<evidence type="ECO:0000256" key="24">
    <source>
        <dbReference type="ARBA" id="ARBA00049902"/>
    </source>
</evidence>
<evidence type="ECO:0000256" key="15">
    <source>
        <dbReference type="ARBA" id="ARBA00022968"/>
    </source>
</evidence>
<evidence type="ECO:0000256" key="19">
    <source>
        <dbReference type="ARBA" id="ARBA00023251"/>
    </source>
</evidence>
<keyword evidence="11 27" id="KW-0808">Transferase</keyword>
<reference evidence="27 28" key="1">
    <citation type="submission" date="2016-08" db="EMBL/GenBank/DDBJ databases">
        <title>A new outlook on sporulation: Clostridium algidixylanolyticum.</title>
        <authorList>
            <person name="Poppleton D.I."/>
            <person name="Gribaldo S."/>
        </authorList>
    </citation>
    <scope>NUCLEOTIDE SEQUENCE [LARGE SCALE GENOMIC DNA]</scope>
    <source>
        <strain evidence="27 28">SPL73</strain>
    </source>
</reference>
<dbReference type="RefSeq" id="WP_120195973.1">
    <property type="nucleotide sequence ID" value="NZ_MCIA01000007.1"/>
</dbReference>
<evidence type="ECO:0000256" key="25">
    <source>
        <dbReference type="ARBA" id="ARBA00060592"/>
    </source>
</evidence>
<dbReference type="Pfam" id="PF00912">
    <property type="entry name" value="Transgly"/>
    <property type="match status" value="1"/>
</dbReference>
<dbReference type="InterPro" id="IPR023346">
    <property type="entry name" value="Lysozyme-like_dom_sf"/>
</dbReference>
<evidence type="ECO:0000256" key="6">
    <source>
        <dbReference type="ARBA" id="ARBA00012448"/>
    </source>
</evidence>
<evidence type="ECO:0000256" key="22">
    <source>
        <dbReference type="ARBA" id="ARBA00034000"/>
    </source>
</evidence>
<keyword evidence="18" id="KW-0472">Membrane</keyword>
<evidence type="ECO:0000256" key="1">
    <source>
        <dbReference type="ARBA" id="ARBA00002624"/>
    </source>
</evidence>
<keyword evidence="20" id="KW-0511">Multifunctional enzyme</keyword>
<dbReference type="AlphaFoldDB" id="A0A419T7M5"/>
<evidence type="ECO:0000313" key="27">
    <source>
        <dbReference type="EMBL" id="RKD33378.1"/>
    </source>
</evidence>
<dbReference type="OrthoDB" id="9766909at2"/>
<dbReference type="UniPathway" id="UPA00219"/>
<evidence type="ECO:0000256" key="14">
    <source>
        <dbReference type="ARBA" id="ARBA00022960"/>
    </source>
</evidence>
<evidence type="ECO:0000256" key="7">
    <source>
        <dbReference type="ARBA" id="ARBA00018638"/>
    </source>
</evidence>
<dbReference type="PANTHER" id="PTHR32282">
    <property type="entry name" value="BINDING PROTEIN TRANSPEPTIDASE, PUTATIVE-RELATED"/>
    <property type="match status" value="1"/>
</dbReference>
<dbReference type="EC" id="3.4.16.4" evidence="6"/>
<keyword evidence="21" id="KW-0961">Cell wall biogenesis/degradation</keyword>
<dbReference type="GO" id="GO:0046677">
    <property type="term" value="P:response to antibiotic"/>
    <property type="evidence" value="ECO:0007669"/>
    <property type="project" value="UniProtKB-KW"/>
</dbReference>
<comment type="similarity">
    <text evidence="4">In the C-terminal section; belongs to the transpeptidase family.</text>
</comment>
<name>A0A419T7M5_9FIRM</name>
<keyword evidence="9" id="KW-0645">Protease</keyword>
<feature type="domain" description="Glycosyl transferase family 51" evidence="26">
    <location>
        <begin position="49"/>
        <end position="216"/>
    </location>
</feature>
<evidence type="ECO:0000256" key="23">
    <source>
        <dbReference type="ARBA" id="ARBA00044770"/>
    </source>
</evidence>
<comment type="pathway">
    <text evidence="25">Glycan biosynthesis.</text>
</comment>
<dbReference type="EC" id="2.4.99.28" evidence="23"/>
<evidence type="ECO:0000256" key="13">
    <source>
        <dbReference type="ARBA" id="ARBA00022801"/>
    </source>
</evidence>
<evidence type="ECO:0000256" key="9">
    <source>
        <dbReference type="ARBA" id="ARBA00022670"/>
    </source>
</evidence>
<evidence type="ECO:0000256" key="20">
    <source>
        <dbReference type="ARBA" id="ARBA00023268"/>
    </source>
</evidence>
<organism evidence="27 28">
    <name type="scientific">Lacrimispora algidixylanolytica</name>
    <dbReference type="NCBI Taxonomy" id="94868"/>
    <lineage>
        <taxon>Bacteria</taxon>
        <taxon>Bacillati</taxon>
        <taxon>Bacillota</taxon>
        <taxon>Clostridia</taxon>
        <taxon>Lachnospirales</taxon>
        <taxon>Lachnospiraceae</taxon>
        <taxon>Lacrimispora</taxon>
    </lineage>
</organism>
<keyword evidence="19" id="KW-0046">Antibiotic resistance</keyword>
<keyword evidence="8" id="KW-0121">Carboxypeptidase</keyword>
<dbReference type="InterPro" id="IPR050396">
    <property type="entry name" value="Glycosyltr_51/Transpeptidase"/>
</dbReference>
<comment type="pathway">
    <text evidence="3">Cell wall biogenesis; peptidoglycan biosynthesis.</text>
</comment>
<proteinExistence type="inferred from homology"/>
<keyword evidence="16" id="KW-0573">Peptidoglycan synthesis</keyword>
<comment type="caution">
    <text evidence="27">The sequence shown here is derived from an EMBL/GenBank/DDBJ whole genome shotgun (WGS) entry which is preliminary data.</text>
</comment>
<protein>
    <recommendedName>
        <fullName evidence="7">Penicillin-binding protein 1A</fullName>
        <ecNumber evidence="23">2.4.99.28</ecNumber>
        <ecNumber evidence="6">3.4.16.4</ecNumber>
    </recommendedName>
</protein>
<comment type="catalytic activity">
    <reaction evidence="24">
        <text>[GlcNAc-(1-&gt;4)-Mur2Ac(oyl-L-Ala-gamma-D-Glu-L-Lys-D-Ala-D-Ala)](n)-di-trans,octa-cis-undecaprenyl diphosphate + beta-D-GlcNAc-(1-&gt;4)-Mur2Ac(oyl-L-Ala-gamma-D-Glu-L-Lys-D-Ala-D-Ala)-di-trans,octa-cis-undecaprenyl diphosphate = [GlcNAc-(1-&gt;4)-Mur2Ac(oyl-L-Ala-gamma-D-Glu-L-Lys-D-Ala-D-Ala)](n+1)-di-trans,octa-cis-undecaprenyl diphosphate + di-trans,octa-cis-undecaprenyl diphosphate + H(+)</text>
        <dbReference type="Rhea" id="RHEA:23708"/>
        <dbReference type="Rhea" id="RHEA-COMP:9602"/>
        <dbReference type="Rhea" id="RHEA-COMP:9603"/>
        <dbReference type="ChEBI" id="CHEBI:15378"/>
        <dbReference type="ChEBI" id="CHEBI:58405"/>
        <dbReference type="ChEBI" id="CHEBI:60033"/>
        <dbReference type="ChEBI" id="CHEBI:78435"/>
        <dbReference type="EC" id="2.4.99.28"/>
    </reaction>
</comment>
<dbReference type="EMBL" id="MCIA01000007">
    <property type="protein sequence ID" value="RKD33378.1"/>
    <property type="molecule type" value="Genomic_DNA"/>
</dbReference>
<keyword evidence="14" id="KW-0133">Cell shape</keyword>
<dbReference type="SUPFAM" id="SSF53955">
    <property type="entry name" value="Lysozyme-like"/>
    <property type="match status" value="1"/>
</dbReference>
<keyword evidence="17" id="KW-1133">Transmembrane helix</keyword>
<dbReference type="GO" id="GO:0005886">
    <property type="term" value="C:plasma membrane"/>
    <property type="evidence" value="ECO:0007669"/>
    <property type="project" value="UniProtKB-SubCell"/>
</dbReference>
<dbReference type="InterPro" id="IPR036950">
    <property type="entry name" value="PBP_transglycosylase"/>
</dbReference>
<evidence type="ECO:0000256" key="10">
    <source>
        <dbReference type="ARBA" id="ARBA00022676"/>
    </source>
</evidence>
<evidence type="ECO:0000256" key="2">
    <source>
        <dbReference type="ARBA" id="ARBA00004401"/>
    </source>
</evidence>
<keyword evidence="12" id="KW-0812">Transmembrane</keyword>
<comment type="similarity">
    <text evidence="5">In the N-terminal section; belongs to the glycosyltransferase 51 family.</text>
</comment>
<sequence length="238" mass="27268">MKIGNLLRRILFMFVTVCLLTGFTVAHKGYELYKNVLSENNLNERVEAMKDKDEYTYYKDLPNVYINAVVSVEDKRFFKHEGIDLIAIGRAVLHDIQAGRYVEGGSTITQQLAKNMFFNQDKEITRKIAEVLMAFELEKHYTKEQIFELYVNGIYFGDGYYNVGEASKGYFNKPPKDMSDYESTLLAGVPNAPSKYAPTKNLKLAQMRQKKVISRMEACGYFSSKEAETVAQQIVLIN</sequence>
<comment type="subcellular location">
    <subcellularLocation>
        <location evidence="2">Cell membrane</location>
        <topology evidence="2">Single-pass type II membrane protein</topology>
    </subcellularLocation>
</comment>
<evidence type="ECO:0000256" key="16">
    <source>
        <dbReference type="ARBA" id="ARBA00022984"/>
    </source>
</evidence>
<dbReference type="InterPro" id="IPR001264">
    <property type="entry name" value="Glyco_trans_51"/>
</dbReference>
<evidence type="ECO:0000256" key="3">
    <source>
        <dbReference type="ARBA" id="ARBA00004752"/>
    </source>
</evidence>
<dbReference type="GO" id="GO:0009002">
    <property type="term" value="F:serine-type D-Ala-D-Ala carboxypeptidase activity"/>
    <property type="evidence" value="ECO:0007669"/>
    <property type="project" value="UniProtKB-EC"/>
</dbReference>
<comment type="catalytic activity">
    <reaction evidence="22">
        <text>Preferential cleavage: (Ac)2-L-Lys-D-Ala-|-D-Ala. Also transpeptidation of peptidyl-alanyl moieties that are N-acyl substituents of D-alanine.</text>
        <dbReference type="EC" id="3.4.16.4"/>
    </reaction>
</comment>
<dbReference type="Gene3D" id="1.10.3810.10">
    <property type="entry name" value="Biosynthetic peptidoglycan transglycosylase-like"/>
    <property type="match status" value="1"/>
</dbReference>